<evidence type="ECO:0000313" key="3">
    <source>
        <dbReference type="Proteomes" id="UP001472677"/>
    </source>
</evidence>
<proteinExistence type="predicted"/>
<protein>
    <submittedName>
        <fullName evidence="2">Uncharacterized protein</fullName>
    </submittedName>
</protein>
<dbReference type="EMBL" id="JBBPBM010000004">
    <property type="protein sequence ID" value="KAK8588472.1"/>
    <property type="molecule type" value="Genomic_DNA"/>
</dbReference>
<accession>A0ABR2FW95</accession>
<evidence type="ECO:0000313" key="2">
    <source>
        <dbReference type="EMBL" id="KAK8588472.1"/>
    </source>
</evidence>
<reference evidence="2 3" key="1">
    <citation type="journal article" date="2024" name="G3 (Bethesda)">
        <title>Genome assembly of Hibiscus sabdariffa L. provides insights into metabolisms of medicinal natural products.</title>
        <authorList>
            <person name="Kim T."/>
        </authorList>
    </citation>
    <scope>NUCLEOTIDE SEQUENCE [LARGE SCALE GENOMIC DNA]</scope>
    <source>
        <strain evidence="2">TK-2024</strain>
        <tissue evidence="2">Old leaves</tissue>
    </source>
</reference>
<comment type="caution">
    <text evidence="2">The sequence shown here is derived from an EMBL/GenBank/DDBJ whole genome shotgun (WGS) entry which is preliminary data.</text>
</comment>
<gene>
    <name evidence="2" type="ORF">V6N12_022911</name>
</gene>
<evidence type="ECO:0000256" key="1">
    <source>
        <dbReference type="SAM" id="MobiDB-lite"/>
    </source>
</evidence>
<dbReference type="Proteomes" id="UP001472677">
    <property type="component" value="Unassembled WGS sequence"/>
</dbReference>
<sequence>MPTKTIACFFVLNSAGFKNNPRVAREFDPVPARDREQRKARFLAKTNKPIKVMMIMKKKKKKKMGSLLPTKKERRLPKDQGENPCGLLTRGIMDCQG</sequence>
<organism evidence="2 3">
    <name type="scientific">Hibiscus sabdariffa</name>
    <name type="common">roselle</name>
    <dbReference type="NCBI Taxonomy" id="183260"/>
    <lineage>
        <taxon>Eukaryota</taxon>
        <taxon>Viridiplantae</taxon>
        <taxon>Streptophyta</taxon>
        <taxon>Embryophyta</taxon>
        <taxon>Tracheophyta</taxon>
        <taxon>Spermatophyta</taxon>
        <taxon>Magnoliopsida</taxon>
        <taxon>eudicotyledons</taxon>
        <taxon>Gunneridae</taxon>
        <taxon>Pentapetalae</taxon>
        <taxon>rosids</taxon>
        <taxon>malvids</taxon>
        <taxon>Malvales</taxon>
        <taxon>Malvaceae</taxon>
        <taxon>Malvoideae</taxon>
        <taxon>Hibiscus</taxon>
    </lineage>
</organism>
<feature type="region of interest" description="Disordered" evidence="1">
    <location>
        <begin position="58"/>
        <end position="85"/>
    </location>
</feature>
<keyword evidence="3" id="KW-1185">Reference proteome</keyword>
<name>A0ABR2FW95_9ROSI</name>